<dbReference type="InterPro" id="IPR006626">
    <property type="entry name" value="PbH1"/>
</dbReference>
<gene>
    <name evidence="3" type="ORF">CH333_07345</name>
    <name evidence="2" type="ORF">CH333_10360</name>
</gene>
<dbReference type="SMART" id="SM00710">
    <property type="entry name" value="PbH1"/>
    <property type="match status" value="5"/>
</dbReference>
<dbReference type="Gene3D" id="2.160.20.10">
    <property type="entry name" value="Single-stranded right-handed beta-helix, Pectin lyase-like"/>
    <property type="match status" value="1"/>
</dbReference>
<accession>A0A235BNZ4</accession>
<evidence type="ECO:0000313" key="3">
    <source>
        <dbReference type="EMBL" id="OYD14736.1"/>
    </source>
</evidence>
<dbReference type="Proteomes" id="UP000215215">
    <property type="component" value="Unassembled WGS sequence"/>
</dbReference>
<protein>
    <recommendedName>
        <fullName evidence="1">FlgD/Vpr Ig-like domain-containing protein</fullName>
    </recommendedName>
</protein>
<sequence>MCKRLVVAGLLVLLFSVPALAGVLMVPEEYATIQAAVDAAVPGDTVSVASGEYEEYIGVIGKTDLTILSRERWKAGIASLKSPEESGEPKNFYGSFITILGSDNITIDGFIFVYGEAYAGGAISVLGGMSHRNEVSHIYILNNVFVWNWAFMGGAIYVGDYLDDKYNGTLIEIEITGNIFWENWAMMGGYKPDGGPYGTGGGVCIWGEYAGCSGVINNNLFVGNYALFTGGAIALNGWLDKQGGVDVDIINNTIVDNWLGEWLGKGGDKQPPPAGGVYISFASSDLINNIIAWNFGFGVVLEYYYKGPPVSITYTDFYGNAFGDYLGVTPGTGCIFDDPLVDVWCFQLTAGGTSFCIDAGNPDPGYCDYEGTQNDMGCYGGPTPLEIVSCLDLHRGWNLTGVPSGNGGIPPYNDPESDYVFGDDFSTPVYMRQFDEPTRSYFTPTVVGPGWGYMLRNTREERADAMGPPPYLPYPIRVTRTYTGYYYGWNLIGNPHPYWNCYYGYSGVHFDSLGLDNVNYFFKWFTGSQYLFYPGGGLDGWIEPMWGIWVQVTNWGDGMVTFPAEIFSPGGPPKKEQITERHELPGRIYGLSKRENHGEEGNPIAWNWRLKLSVHSGGIVDDHNYIGISNDERASSVAEFLLPLDEYVMLYFPDGEVGYQQLKLDDFEGTRDIPVEVEVNTDNEFVDLSWEFEGDVSGYDFYLVDESGETVNMIDKSSYSFVNTSEKVENSNAETALTDPVLLLSRKASGDIRRFNITAKKVCTDVELADFTGMESVAPNPFTTSATLKFALAGVSDVNLSIYDASGRLVRTLVDGRLDAGHHTYRWGGLDENGVSVPSGIYFYKMAAGGYEKMGKLVLLR</sequence>
<dbReference type="EMBL" id="NOZQ01000222">
    <property type="protein sequence ID" value="OYD13719.1"/>
    <property type="molecule type" value="Genomic_DNA"/>
</dbReference>
<dbReference type="Gene3D" id="2.60.40.4070">
    <property type="match status" value="1"/>
</dbReference>
<comment type="caution">
    <text evidence="2">The sequence shown here is derived from an EMBL/GenBank/DDBJ whole genome shotgun (WGS) entry which is preliminary data.</text>
</comment>
<feature type="domain" description="FlgD/Vpr Ig-like" evidence="1">
    <location>
        <begin position="784"/>
        <end position="848"/>
    </location>
</feature>
<dbReference type="InterPro" id="IPR025965">
    <property type="entry name" value="FlgD/Vpr_Ig-like"/>
</dbReference>
<dbReference type="InterPro" id="IPR011050">
    <property type="entry name" value="Pectin_lyase_fold/virulence"/>
</dbReference>
<organism evidence="2 4">
    <name type="scientific">candidate division WOR-3 bacterium JGI_Cruoil_03_44_89</name>
    <dbReference type="NCBI Taxonomy" id="1973748"/>
    <lineage>
        <taxon>Bacteria</taxon>
        <taxon>Bacteria division WOR-3</taxon>
    </lineage>
</organism>
<dbReference type="AlphaFoldDB" id="A0A235BNZ4"/>
<dbReference type="Pfam" id="PF13860">
    <property type="entry name" value="FlgD_ig"/>
    <property type="match status" value="1"/>
</dbReference>
<dbReference type="SUPFAM" id="SSF51126">
    <property type="entry name" value="Pectin lyase-like"/>
    <property type="match status" value="1"/>
</dbReference>
<reference evidence="2 4" key="1">
    <citation type="submission" date="2017-07" db="EMBL/GenBank/DDBJ databases">
        <title>Recovery of genomes from metagenomes via a dereplication, aggregation, and scoring strategy.</title>
        <authorList>
            <person name="Sieber C.M."/>
            <person name="Probst A.J."/>
            <person name="Sharrar A."/>
            <person name="Thomas B.C."/>
            <person name="Hess M."/>
            <person name="Tringe S.G."/>
            <person name="Banfield J.F."/>
        </authorList>
    </citation>
    <scope>NUCLEOTIDE SEQUENCE [LARGE SCALE GENOMIC DNA]</scope>
    <source>
        <strain evidence="2">JGI_Cruoil_03_44_89</strain>
    </source>
</reference>
<dbReference type="EMBL" id="NOZQ01000162">
    <property type="protein sequence ID" value="OYD14736.1"/>
    <property type="molecule type" value="Genomic_DNA"/>
</dbReference>
<evidence type="ECO:0000259" key="1">
    <source>
        <dbReference type="Pfam" id="PF13860"/>
    </source>
</evidence>
<name>A0A235BNZ4_UNCW3</name>
<dbReference type="NCBIfam" id="TIGR04183">
    <property type="entry name" value="Por_Secre_tail"/>
    <property type="match status" value="1"/>
</dbReference>
<evidence type="ECO:0000313" key="4">
    <source>
        <dbReference type="Proteomes" id="UP000215215"/>
    </source>
</evidence>
<dbReference type="InterPro" id="IPR026444">
    <property type="entry name" value="Secre_tail"/>
</dbReference>
<evidence type="ECO:0000313" key="2">
    <source>
        <dbReference type="EMBL" id="OYD13719.1"/>
    </source>
</evidence>
<proteinExistence type="predicted"/>
<dbReference type="InterPro" id="IPR012334">
    <property type="entry name" value="Pectin_lyas_fold"/>
</dbReference>